<reference evidence="2 3" key="2">
    <citation type="journal article" date="2017" name="Front. Plant Sci.">
        <title>Gene Classification and Mining of Molecular Markers Useful in Red Clover (Trifolium pratense) Breeding.</title>
        <authorList>
            <person name="Istvanek J."/>
            <person name="Dluhosova J."/>
            <person name="Dluhos P."/>
            <person name="Patkova L."/>
            <person name="Nedelnik J."/>
            <person name="Repkova J."/>
        </authorList>
    </citation>
    <scope>NUCLEOTIDE SEQUENCE [LARGE SCALE GENOMIC DNA]</scope>
    <source>
        <strain evidence="3">cv. Tatra</strain>
        <tissue evidence="2">Young leaves</tissue>
    </source>
</reference>
<comment type="caution">
    <text evidence="2">The sequence shown here is derived from an EMBL/GenBank/DDBJ whole genome shotgun (WGS) entry which is preliminary data.</text>
</comment>
<dbReference type="EMBL" id="ASHM01062372">
    <property type="protein sequence ID" value="PNX90289.1"/>
    <property type="molecule type" value="Genomic_DNA"/>
</dbReference>
<proteinExistence type="predicted"/>
<protein>
    <submittedName>
        <fullName evidence="2">Uncharacterized protein</fullName>
    </submittedName>
</protein>
<reference evidence="2 3" key="1">
    <citation type="journal article" date="2014" name="Am. J. Bot.">
        <title>Genome assembly and annotation for red clover (Trifolium pratense; Fabaceae).</title>
        <authorList>
            <person name="Istvanek J."/>
            <person name="Jaros M."/>
            <person name="Krenek A."/>
            <person name="Repkova J."/>
        </authorList>
    </citation>
    <scope>NUCLEOTIDE SEQUENCE [LARGE SCALE GENOMIC DNA]</scope>
    <source>
        <strain evidence="3">cv. Tatra</strain>
        <tissue evidence="2">Young leaves</tissue>
    </source>
</reference>
<dbReference type="Proteomes" id="UP000236291">
    <property type="component" value="Unassembled WGS sequence"/>
</dbReference>
<evidence type="ECO:0000313" key="3">
    <source>
        <dbReference type="Proteomes" id="UP000236291"/>
    </source>
</evidence>
<evidence type="ECO:0000256" key="1">
    <source>
        <dbReference type="SAM" id="MobiDB-lite"/>
    </source>
</evidence>
<gene>
    <name evidence="2" type="ORF">L195_g046412</name>
</gene>
<organism evidence="2 3">
    <name type="scientific">Trifolium pratense</name>
    <name type="common">Red clover</name>
    <dbReference type="NCBI Taxonomy" id="57577"/>
    <lineage>
        <taxon>Eukaryota</taxon>
        <taxon>Viridiplantae</taxon>
        <taxon>Streptophyta</taxon>
        <taxon>Embryophyta</taxon>
        <taxon>Tracheophyta</taxon>
        <taxon>Spermatophyta</taxon>
        <taxon>Magnoliopsida</taxon>
        <taxon>eudicotyledons</taxon>
        <taxon>Gunneridae</taxon>
        <taxon>Pentapetalae</taxon>
        <taxon>rosids</taxon>
        <taxon>fabids</taxon>
        <taxon>Fabales</taxon>
        <taxon>Fabaceae</taxon>
        <taxon>Papilionoideae</taxon>
        <taxon>50 kb inversion clade</taxon>
        <taxon>NPAAA clade</taxon>
        <taxon>Hologalegina</taxon>
        <taxon>IRL clade</taxon>
        <taxon>Trifolieae</taxon>
        <taxon>Trifolium</taxon>
    </lineage>
</organism>
<evidence type="ECO:0000313" key="2">
    <source>
        <dbReference type="EMBL" id="PNX90289.1"/>
    </source>
</evidence>
<name>A0A2K3MHR3_TRIPR</name>
<dbReference type="AlphaFoldDB" id="A0A2K3MHR3"/>
<feature type="region of interest" description="Disordered" evidence="1">
    <location>
        <begin position="1"/>
        <end position="32"/>
    </location>
</feature>
<sequence>MAEKVMMEEEDSLENGTGSGHGIRRVSSRAEVDTSMPFESVKEAVTRFGGSGPWLPLYRLGEAYGLFGSTEGRGGEGF</sequence>
<accession>A0A2K3MHR3</accession>